<dbReference type="NCBIfam" id="NF003155">
    <property type="entry name" value="PRK04125.1"/>
    <property type="match status" value="1"/>
</dbReference>
<organism evidence="7 8">
    <name type="scientific">Vagococcus intermedius</name>
    <dbReference type="NCBI Taxonomy" id="2991418"/>
    <lineage>
        <taxon>Bacteria</taxon>
        <taxon>Bacillati</taxon>
        <taxon>Bacillota</taxon>
        <taxon>Bacilli</taxon>
        <taxon>Lactobacillales</taxon>
        <taxon>Enterococcaceae</taxon>
        <taxon>Vagococcus</taxon>
    </lineage>
</organism>
<dbReference type="EMBL" id="CP110232">
    <property type="protein sequence ID" value="WEG73970.1"/>
    <property type="molecule type" value="Genomic_DNA"/>
</dbReference>
<feature type="transmembrane region" description="Helical" evidence="6">
    <location>
        <begin position="7"/>
        <end position="23"/>
    </location>
</feature>
<dbReference type="RefSeq" id="WP_275469769.1">
    <property type="nucleotide sequence ID" value="NZ_CP110232.1"/>
</dbReference>
<evidence type="ECO:0000256" key="6">
    <source>
        <dbReference type="SAM" id="Phobius"/>
    </source>
</evidence>
<name>A0AAF0CVX1_9ENTE</name>
<accession>A0AAF0CVX1</accession>
<dbReference type="GO" id="GO:0016787">
    <property type="term" value="F:hydrolase activity"/>
    <property type="evidence" value="ECO:0007669"/>
    <property type="project" value="UniProtKB-KW"/>
</dbReference>
<evidence type="ECO:0000256" key="1">
    <source>
        <dbReference type="ARBA" id="ARBA00004651"/>
    </source>
</evidence>
<feature type="transmembrane region" description="Helical" evidence="6">
    <location>
        <begin position="92"/>
        <end position="117"/>
    </location>
</feature>
<gene>
    <name evidence="7" type="primary">lrgA</name>
    <name evidence="7" type="ORF">OL234_03400</name>
</gene>
<keyword evidence="4 6" id="KW-1133">Transmembrane helix</keyword>
<dbReference type="Proteomes" id="UP001179647">
    <property type="component" value="Chromosome"/>
</dbReference>
<feature type="transmembrane region" description="Helical" evidence="6">
    <location>
        <begin position="61"/>
        <end position="80"/>
    </location>
</feature>
<keyword evidence="8" id="KW-1185">Reference proteome</keyword>
<dbReference type="PANTHER" id="PTHR33931">
    <property type="entry name" value="HOLIN-LIKE PROTEIN CIDA-RELATED"/>
    <property type="match status" value="1"/>
</dbReference>
<dbReference type="GO" id="GO:0005886">
    <property type="term" value="C:plasma membrane"/>
    <property type="evidence" value="ECO:0007669"/>
    <property type="project" value="UniProtKB-SubCell"/>
</dbReference>
<evidence type="ECO:0000313" key="8">
    <source>
        <dbReference type="Proteomes" id="UP001179647"/>
    </source>
</evidence>
<feature type="transmembrane region" description="Helical" evidence="6">
    <location>
        <begin position="29"/>
        <end position="49"/>
    </location>
</feature>
<evidence type="ECO:0000256" key="5">
    <source>
        <dbReference type="ARBA" id="ARBA00023136"/>
    </source>
</evidence>
<protein>
    <submittedName>
        <fullName evidence="7">Antiholin-like murein hydrolase modulator LrgA</fullName>
    </submittedName>
</protein>
<comment type="subcellular location">
    <subcellularLocation>
        <location evidence="1">Cell membrane</location>
        <topology evidence="1">Multi-pass membrane protein</topology>
    </subcellularLocation>
</comment>
<evidence type="ECO:0000256" key="2">
    <source>
        <dbReference type="ARBA" id="ARBA00022475"/>
    </source>
</evidence>
<dbReference type="InterPro" id="IPR005538">
    <property type="entry name" value="LrgA/CidA"/>
</dbReference>
<evidence type="ECO:0000256" key="4">
    <source>
        <dbReference type="ARBA" id="ARBA00022989"/>
    </source>
</evidence>
<proteinExistence type="predicted"/>
<dbReference type="AlphaFoldDB" id="A0AAF0CVX1"/>
<dbReference type="PANTHER" id="PTHR33931:SF4">
    <property type="entry name" value="ANTIHOLIN-LIKE PROTEIN LRGA"/>
    <property type="match status" value="1"/>
</dbReference>
<evidence type="ECO:0000256" key="3">
    <source>
        <dbReference type="ARBA" id="ARBA00022692"/>
    </source>
</evidence>
<keyword evidence="7" id="KW-0378">Hydrolase</keyword>
<dbReference type="KEGG" id="vie:OL234_03400"/>
<keyword evidence="3 6" id="KW-0812">Transmembrane</keyword>
<reference evidence="7" key="1">
    <citation type="submission" date="2022-10" db="EMBL/GenBank/DDBJ databases">
        <title>Vagococcus sp. isolated from poultry meat.</title>
        <authorList>
            <person name="Johansson P."/>
            <person name="Bjorkroth J."/>
        </authorList>
    </citation>
    <scope>NUCLEOTIDE SEQUENCE</scope>
    <source>
        <strain evidence="7">STAA11</strain>
    </source>
</reference>
<keyword evidence="5 6" id="KW-0472">Membrane</keyword>
<keyword evidence="2" id="KW-1003">Cell membrane</keyword>
<evidence type="ECO:0000313" key="7">
    <source>
        <dbReference type="EMBL" id="WEG73970.1"/>
    </source>
</evidence>
<dbReference type="Pfam" id="PF03788">
    <property type="entry name" value="LrgA"/>
    <property type="match status" value="1"/>
</dbReference>
<sequence>MEEEKKYSFLQQAFVFTVIMLLSNVVSKFLFIPIPASVLGLVFLFFALVFKIIKLEHVESLGGLLTGLVSFLFVPSGISVVKSLGIMKDSGIQIVLTIFIATVLLLAVTGWSTILLLRIRKVIGLSNKN</sequence>